<dbReference type="PRINTS" id="PR00757">
    <property type="entry name" value="AMINEOXDASEF"/>
</dbReference>
<dbReference type="Gene3D" id="3.90.660.10">
    <property type="match status" value="1"/>
</dbReference>
<feature type="binding site" evidence="4">
    <location>
        <position position="421"/>
    </location>
    <ligand>
        <name>FAD</name>
        <dbReference type="ChEBI" id="CHEBI:57692"/>
    </ligand>
</feature>
<comment type="caution">
    <text evidence="6">The sequence shown here is derived from an EMBL/GenBank/DDBJ whole genome shotgun (WGS) entry which is preliminary data.</text>
</comment>
<evidence type="ECO:0000259" key="5">
    <source>
        <dbReference type="Pfam" id="PF01593"/>
    </source>
</evidence>
<protein>
    <recommendedName>
        <fullName evidence="5">Amine oxidase domain-containing protein</fullName>
    </recommendedName>
</protein>
<proteinExistence type="inferred from homology"/>
<dbReference type="SUPFAM" id="SSF51905">
    <property type="entry name" value="FAD/NAD(P)-binding domain"/>
    <property type="match status" value="1"/>
</dbReference>
<keyword evidence="7" id="KW-1185">Reference proteome</keyword>
<evidence type="ECO:0000256" key="1">
    <source>
        <dbReference type="ARBA" id="ARBA00001974"/>
    </source>
</evidence>
<evidence type="ECO:0000313" key="6">
    <source>
        <dbReference type="EMBL" id="RAK54715.1"/>
    </source>
</evidence>
<comment type="cofactor">
    <cofactor evidence="1">
        <name>FAD</name>
        <dbReference type="ChEBI" id="CHEBI:57692"/>
    </cofactor>
</comment>
<feature type="domain" description="Amine oxidase" evidence="5">
    <location>
        <begin position="14"/>
        <end position="445"/>
    </location>
</feature>
<dbReference type="SUPFAM" id="SSF54373">
    <property type="entry name" value="FAD-linked reductases, C-terminal domain"/>
    <property type="match status" value="1"/>
</dbReference>
<reference evidence="7" key="1">
    <citation type="submission" date="2018-05" db="EMBL/GenBank/DDBJ databases">
        <authorList>
            <person name="Li X."/>
        </authorList>
    </citation>
    <scope>NUCLEOTIDE SEQUENCE [LARGE SCALE GENOMIC DNA]</scope>
    <source>
        <strain evidence="7">LX32</strain>
    </source>
</reference>
<dbReference type="Pfam" id="PF01593">
    <property type="entry name" value="Amino_oxidase"/>
    <property type="match status" value="1"/>
</dbReference>
<feature type="binding site" evidence="4">
    <location>
        <position position="338"/>
    </location>
    <ligand>
        <name>substrate</name>
    </ligand>
</feature>
<dbReference type="RefSeq" id="WP_111528466.1">
    <property type="nucleotide sequence ID" value="NZ_JBHRSG010000004.1"/>
</dbReference>
<dbReference type="AlphaFoldDB" id="A0A328AJY0"/>
<dbReference type="InterPro" id="IPR001613">
    <property type="entry name" value="Flavin_amine_oxidase"/>
</dbReference>
<dbReference type="Gene3D" id="3.50.50.60">
    <property type="entry name" value="FAD/NAD(P)-binding domain"/>
    <property type="match status" value="1"/>
</dbReference>
<feature type="binding site" evidence="4">
    <location>
        <begin position="34"/>
        <end position="35"/>
    </location>
    <ligand>
        <name>FAD</name>
        <dbReference type="ChEBI" id="CHEBI:57692"/>
    </ligand>
</feature>
<keyword evidence="3" id="KW-0560">Oxidoreductase</keyword>
<dbReference type="GO" id="GO:0016491">
    <property type="term" value="F:oxidoreductase activity"/>
    <property type="evidence" value="ECO:0007669"/>
    <property type="project" value="UniProtKB-KW"/>
</dbReference>
<evidence type="ECO:0000256" key="2">
    <source>
        <dbReference type="ARBA" id="ARBA00005995"/>
    </source>
</evidence>
<dbReference type="InterPro" id="IPR050703">
    <property type="entry name" value="Flavin_MAO"/>
</dbReference>
<organism evidence="6 7">
    <name type="scientific">Phenylobacterium soli</name>
    <dbReference type="NCBI Taxonomy" id="2170551"/>
    <lineage>
        <taxon>Bacteria</taxon>
        <taxon>Pseudomonadati</taxon>
        <taxon>Pseudomonadota</taxon>
        <taxon>Alphaproteobacteria</taxon>
        <taxon>Caulobacterales</taxon>
        <taxon>Caulobacteraceae</taxon>
        <taxon>Phenylobacterium</taxon>
    </lineage>
</organism>
<dbReference type="PANTHER" id="PTHR43563:SF1">
    <property type="entry name" value="AMINE OXIDASE [FLAVIN-CONTAINING] B"/>
    <property type="match status" value="1"/>
</dbReference>
<dbReference type="Proteomes" id="UP000249254">
    <property type="component" value="Unassembled WGS sequence"/>
</dbReference>
<dbReference type="InterPro" id="IPR002937">
    <property type="entry name" value="Amino_oxidase"/>
</dbReference>
<sequence>MQRSVDVVVVGAGIAGLKAAAVLKAAGRSVAVLEARDRVGGRTLGGELAGVAIDRGGQWVGPQQKRLLAEAAALGVETYDQYDQGRQVLMRKGRRSTYAGDTPSLPLHALLELDGVVKRWNREAQTLPAEAPWTAAKAVEWDGQTLESWIRRHVKTGGARLFAELVTRAVLCVEPAQLSYLFFLEYLRSGVSLETLIGVEGGAQAAKFRGGAFQIARRMAAPLAETVELNAPVRAIAQDEDGVRVATDRGEIAARQAIVAVPPALAQRIAYNAPLPSSRDGLTQRMPMGSVIKVHVAYETPFWRKAGLSGQVASDAHAFNIVFDQTPEDERCGMLVGFIDGDHAVALSSAGHNSRRQAVIASLVDYFGPDAAQPIGYDDQDWTAEEWSRGCYVGTMGPGVLTRFGPALREPCGRIHWAGTETATEWMGYMDGALQSGERAATEVLAKLA</sequence>
<dbReference type="OrthoDB" id="337830at2"/>
<dbReference type="PANTHER" id="PTHR43563">
    <property type="entry name" value="AMINE OXIDASE"/>
    <property type="match status" value="1"/>
</dbReference>
<dbReference type="Gene3D" id="1.10.405.10">
    <property type="entry name" value="Guanine Nucleotide Dissociation Inhibitor, domain 1"/>
    <property type="match status" value="1"/>
</dbReference>
<evidence type="ECO:0000256" key="4">
    <source>
        <dbReference type="PIRSR" id="PIRSR601613-1"/>
    </source>
</evidence>
<gene>
    <name evidence="6" type="ORF">DJ017_09355</name>
</gene>
<accession>A0A328AJY0</accession>
<evidence type="ECO:0000313" key="7">
    <source>
        <dbReference type="Proteomes" id="UP000249254"/>
    </source>
</evidence>
<evidence type="ECO:0000256" key="3">
    <source>
        <dbReference type="ARBA" id="ARBA00023002"/>
    </source>
</evidence>
<dbReference type="EMBL" id="QFYQ01000001">
    <property type="protein sequence ID" value="RAK54715.1"/>
    <property type="molecule type" value="Genomic_DNA"/>
</dbReference>
<feature type="binding site" evidence="4">
    <location>
        <position position="233"/>
    </location>
    <ligand>
        <name>FAD</name>
        <dbReference type="ChEBI" id="CHEBI:57692"/>
    </ligand>
</feature>
<name>A0A328AJY0_9CAUL</name>
<comment type="similarity">
    <text evidence="2">Belongs to the flavin monoamine oxidase family.</text>
</comment>
<dbReference type="InterPro" id="IPR036188">
    <property type="entry name" value="FAD/NAD-bd_sf"/>
</dbReference>